<dbReference type="InterPro" id="IPR000212">
    <property type="entry name" value="DNA_helicase_UvrD/REP"/>
</dbReference>
<protein>
    <recommendedName>
        <fullName evidence="13">ATP-dependent helicase/nuclease subunit A</fullName>
        <ecNumber evidence="13">3.1.-.-</ecNumber>
        <ecNumber evidence="13">5.6.2.4</ecNumber>
    </recommendedName>
    <alternativeName>
        <fullName evidence="13">ATP-dependent helicase/nuclease AddA</fullName>
    </alternativeName>
    <alternativeName>
        <fullName evidence="13">DNA 3'-5' helicase AddA</fullName>
    </alternativeName>
</protein>
<evidence type="ECO:0000256" key="4">
    <source>
        <dbReference type="ARBA" id="ARBA00022801"/>
    </source>
</evidence>
<evidence type="ECO:0000256" key="14">
    <source>
        <dbReference type="PROSITE-ProRule" id="PRU00560"/>
    </source>
</evidence>
<sequence>MRIPDKPPHETFTDDQWKAIHASGKDILVSAAAGSGKTKVLITRMIEKVLNTEQPIDVDQLLVVTFTNAAAAEMRHRMASALEEAIVQDPSSVHLRRQLNLLNKAQISSLHSFCLQVVRQYSYVLDIDPGFRIADATEAAILRDDTIALVLEDAYSQPDPEAIYRLSDSFTADRNDQAIETLIDKLYDYSRVHPNPSQWLELIPQQYEIGDDATIDGLSFIDSLKVSIQHTLEEAKTVTRDLQRVAEMNDGPLPLLETAKADEAWIDGALDYMLHGKWEDAFAYFQTLKWVKAGTIRKDSCDEDLAARGKSMRDQVKKIVNALKDTYFTRTPARLLEEIRLMAPLMHTLVGLVEDFTTRYQALKEERGLVDFSDLEHYALQILSEEVDGERVPSDIANDYRNRFAEVLVDEYQDTNFLQEAILQLVKQGGETDGNLFMVGDVKQSIYRFRLAEPGLFLGKYDRFTSDVGDQGLKIDLNANFRSRKEVLDATNFIFRQIMGTRVGEIEYDDAAALKYGAQYPEKDVSAGLTILYENEEEDMSEEQEAQQELKKSQVEARCIAQKIKAWKDEQAQVADAFSGKQRPLEYRDIVILMRSMTWSSEIADELKAAGIPVYVSLSSGYFDAIEVMIMLNTLRVVDNPYQDIPLVSVLRAPFVGMTENELAQIRLVNRNATFYEALQLFMQTGGAGVNPATQEKLQRFFLLLEDWRNMARHGSLSELIWQVYQDTHYYEMVGILPNGKQRQANLRALHDRAMAYEKTSFRGLFRFLRFIDRMRKRGDDLGEARFMSEKENVVRIMTIHSSKGLEFPYVFLAGMGRPFNKMDFHNPYLFDQHFGLAVKAIDPDKRIMFTSLPFLAIKEKKELEMRAEEMRVLYVAMTRAKEHLELIASVKDIEKTMNKWQEAQLLDENEPLPEYTRSRATGYLDWIGPAVARHMDFGKFGKTTGGALMDDPSSWEVNAYPFSAFHSTNEVEIEDWIPVDQETAVADPKLVEEVQSRFDAHYPFDFAVELSSKQSVSELKRIALLEIERGDADPFEEMEPDVTKRISNLHSRPSFLQKRSLTKAEIGTAMHTVMQHLDLKAELDHASATEFVKQLERRELLTKEEAAAIDIQAIVAFFQTTLGKRMKQADQVLRETPFTYALPAVEGEFQLLQGIADCLFHEDGEWVLVDYKTDDMSKFHSDQAIAKEMQVRYGTQLNLYKNVLESILSIEIKEMLLYLFSEAKIISLQEEFV</sequence>
<keyword evidence="5 13" id="KW-0347">Helicase</keyword>
<dbReference type="InterPro" id="IPR014016">
    <property type="entry name" value="UvrD-like_ATP-bd"/>
</dbReference>
<dbReference type="InterPro" id="IPR014152">
    <property type="entry name" value="AddA"/>
</dbReference>
<keyword evidence="6 13" id="KW-0269">Exonuclease</keyword>
<dbReference type="HAMAP" id="MF_01451">
    <property type="entry name" value="AddA"/>
    <property type="match status" value="1"/>
</dbReference>
<dbReference type="InterPro" id="IPR038726">
    <property type="entry name" value="PDDEXK_AddAB-type"/>
</dbReference>
<evidence type="ECO:0000313" key="18">
    <source>
        <dbReference type="Proteomes" id="UP000192486"/>
    </source>
</evidence>
<evidence type="ECO:0000256" key="7">
    <source>
        <dbReference type="ARBA" id="ARBA00022840"/>
    </source>
</evidence>
<feature type="binding site" evidence="14">
    <location>
        <begin position="31"/>
        <end position="38"/>
    </location>
    <ligand>
        <name>ATP</name>
        <dbReference type="ChEBI" id="CHEBI:30616"/>
    </ligand>
</feature>
<name>A0ABM6JXZ9_SPOUR</name>
<dbReference type="Proteomes" id="UP000192486">
    <property type="component" value="Chromosome"/>
</dbReference>
<keyword evidence="3 13" id="KW-0227">DNA damage</keyword>
<evidence type="ECO:0000259" key="16">
    <source>
        <dbReference type="PROSITE" id="PS51217"/>
    </source>
</evidence>
<comment type="function">
    <text evidence="13">The heterodimer acts as both an ATP-dependent DNA helicase and an ATP-dependent, dual-direction single-stranded exonuclease. Recognizes the chi site generating a DNA molecule suitable for the initiation of homologous recombination. The AddA nuclease domain is required for chi fragment generation; this subunit has the helicase and 3' -&gt; 5' nuclease activities.</text>
</comment>
<evidence type="ECO:0000256" key="9">
    <source>
        <dbReference type="ARBA" id="ARBA00023204"/>
    </source>
</evidence>
<evidence type="ECO:0000256" key="5">
    <source>
        <dbReference type="ARBA" id="ARBA00022806"/>
    </source>
</evidence>
<comment type="subunit">
    <text evidence="13">Heterodimer of AddA and AddB/RexB.</text>
</comment>
<keyword evidence="9 13" id="KW-0234">DNA repair</keyword>
<evidence type="ECO:0000256" key="12">
    <source>
        <dbReference type="ARBA" id="ARBA00048988"/>
    </source>
</evidence>
<accession>A0ABM6JXZ9</accession>
<evidence type="ECO:0000256" key="6">
    <source>
        <dbReference type="ARBA" id="ARBA00022839"/>
    </source>
</evidence>
<feature type="domain" description="UvrD-like helicase C-terminal" evidence="16">
    <location>
        <begin position="511"/>
        <end position="805"/>
    </location>
</feature>
<keyword evidence="2 13" id="KW-0547">Nucleotide-binding</keyword>
<comment type="cofactor">
    <cofactor evidence="13">
        <name>Mg(2+)</name>
        <dbReference type="ChEBI" id="CHEBI:18420"/>
    </cofactor>
</comment>
<dbReference type="GO" id="GO:0004386">
    <property type="term" value="F:helicase activity"/>
    <property type="evidence" value="ECO:0007669"/>
    <property type="project" value="UniProtKB-KW"/>
</dbReference>
<keyword evidence="4 13" id="KW-0378">Hydrolase</keyword>
<keyword evidence="10 13" id="KW-0413">Isomerase</keyword>
<evidence type="ECO:0000313" key="17">
    <source>
        <dbReference type="EMBL" id="ARF15129.1"/>
    </source>
</evidence>
<dbReference type="InterPro" id="IPR027417">
    <property type="entry name" value="P-loop_NTPase"/>
</dbReference>
<dbReference type="SUPFAM" id="SSF52980">
    <property type="entry name" value="Restriction endonuclease-like"/>
    <property type="match status" value="1"/>
</dbReference>
<keyword evidence="1 13" id="KW-0540">Nuclease</keyword>
<evidence type="ECO:0000259" key="15">
    <source>
        <dbReference type="PROSITE" id="PS51198"/>
    </source>
</evidence>
<dbReference type="Pfam" id="PF12705">
    <property type="entry name" value="PDDEXK_1"/>
    <property type="match status" value="1"/>
</dbReference>
<evidence type="ECO:0000256" key="13">
    <source>
        <dbReference type="HAMAP-Rule" id="MF_01451"/>
    </source>
</evidence>
<evidence type="ECO:0000256" key="10">
    <source>
        <dbReference type="ARBA" id="ARBA00023235"/>
    </source>
</evidence>
<dbReference type="Gene3D" id="3.90.320.10">
    <property type="match status" value="1"/>
</dbReference>
<dbReference type="Gene3D" id="3.40.50.300">
    <property type="entry name" value="P-loop containing nucleotide triphosphate hydrolases"/>
    <property type="match status" value="4"/>
</dbReference>
<dbReference type="PANTHER" id="PTHR11070">
    <property type="entry name" value="UVRD / RECB / PCRA DNA HELICASE FAMILY MEMBER"/>
    <property type="match status" value="1"/>
</dbReference>
<gene>
    <name evidence="13" type="primary">addA</name>
    <name evidence="17" type="ORF">SporoS204_13790</name>
</gene>
<dbReference type="EC" id="5.6.2.4" evidence="13"/>
<dbReference type="CDD" id="cd17932">
    <property type="entry name" value="DEXQc_UvrD"/>
    <property type="match status" value="1"/>
</dbReference>
<keyword evidence="18" id="KW-1185">Reference proteome</keyword>
<dbReference type="EC" id="3.1.-.-" evidence="13"/>
<evidence type="ECO:0000256" key="2">
    <source>
        <dbReference type="ARBA" id="ARBA00022741"/>
    </source>
</evidence>
<comment type="catalytic activity">
    <reaction evidence="11 13">
        <text>Couples ATP hydrolysis with the unwinding of duplex DNA by translocating in the 3'-5' direction.</text>
        <dbReference type="EC" id="5.6.2.4"/>
    </reaction>
</comment>
<dbReference type="NCBIfam" id="TIGR02785">
    <property type="entry name" value="addA_Gpos"/>
    <property type="match status" value="1"/>
</dbReference>
<comment type="similarity">
    <text evidence="13">Belongs to the helicase family. AddA subfamily.</text>
</comment>
<evidence type="ECO:0000256" key="1">
    <source>
        <dbReference type="ARBA" id="ARBA00022722"/>
    </source>
</evidence>
<dbReference type="InterPro" id="IPR014017">
    <property type="entry name" value="DNA_helicase_UvrD-like_C"/>
</dbReference>
<evidence type="ECO:0000256" key="3">
    <source>
        <dbReference type="ARBA" id="ARBA00022763"/>
    </source>
</evidence>
<dbReference type="InterPro" id="IPR011604">
    <property type="entry name" value="PDDEXK-like_dom_sf"/>
</dbReference>
<dbReference type="Pfam" id="PF00580">
    <property type="entry name" value="UvrD-helicase"/>
    <property type="match status" value="1"/>
</dbReference>
<evidence type="ECO:0000256" key="8">
    <source>
        <dbReference type="ARBA" id="ARBA00023125"/>
    </source>
</evidence>
<dbReference type="PROSITE" id="PS51198">
    <property type="entry name" value="UVRD_HELICASE_ATP_BIND"/>
    <property type="match status" value="1"/>
</dbReference>
<keyword evidence="8 13" id="KW-0238">DNA-binding</keyword>
<dbReference type="EMBL" id="CP015108">
    <property type="protein sequence ID" value="ARF15129.1"/>
    <property type="molecule type" value="Genomic_DNA"/>
</dbReference>
<dbReference type="RefSeq" id="WP_029052491.1">
    <property type="nucleotide sequence ID" value="NZ_CP015108.1"/>
</dbReference>
<evidence type="ECO:0000256" key="11">
    <source>
        <dbReference type="ARBA" id="ARBA00034617"/>
    </source>
</evidence>
<comment type="catalytic activity">
    <reaction evidence="12 13">
        <text>ATP + H2O = ADP + phosphate + H(+)</text>
        <dbReference type="Rhea" id="RHEA:13065"/>
        <dbReference type="ChEBI" id="CHEBI:15377"/>
        <dbReference type="ChEBI" id="CHEBI:15378"/>
        <dbReference type="ChEBI" id="CHEBI:30616"/>
        <dbReference type="ChEBI" id="CHEBI:43474"/>
        <dbReference type="ChEBI" id="CHEBI:456216"/>
        <dbReference type="EC" id="5.6.2.4"/>
    </reaction>
</comment>
<feature type="domain" description="UvrD-like helicase ATP-binding" evidence="15">
    <location>
        <begin position="10"/>
        <end position="484"/>
    </location>
</feature>
<proteinExistence type="inferred from homology"/>
<dbReference type="PROSITE" id="PS51217">
    <property type="entry name" value="UVRD_HELICASE_CTER"/>
    <property type="match status" value="1"/>
</dbReference>
<dbReference type="InterPro" id="IPR011335">
    <property type="entry name" value="Restrct_endonuc-II-like"/>
</dbReference>
<keyword evidence="7 13" id="KW-0067">ATP-binding</keyword>
<organism evidence="17 18">
    <name type="scientific">Sporosarcina ureae</name>
    <dbReference type="NCBI Taxonomy" id="1571"/>
    <lineage>
        <taxon>Bacteria</taxon>
        <taxon>Bacillati</taxon>
        <taxon>Bacillota</taxon>
        <taxon>Bacilli</taxon>
        <taxon>Bacillales</taxon>
        <taxon>Caryophanaceae</taxon>
        <taxon>Sporosarcina</taxon>
    </lineage>
</organism>
<dbReference type="PANTHER" id="PTHR11070:SF48">
    <property type="entry name" value="ATP-DEPENDENT HELICASE_NUCLEASE SUBUNIT A"/>
    <property type="match status" value="1"/>
</dbReference>
<reference evidence="17 18" key="1">
    <citation type="submission" date="2016-04" db="EMBL/GenBank/DDBJ databases">
        <title>Comparative Genomics and Epigenetics of Sporosarcina ureae.</title>
        <authorList>
            <person name="Oliver A.S."/>
            <person name="Cooper K.K."/>
        </authorList>
    </citation>
    <scope>NUCLEOTIDE SEQUENCE [LARGE SCALE GENOMIC DNA]</scope>
    <source>
        <strain evidence="17 18">S204</strain>
    </source>
</reference>
<dbReference type="Pfam" id="PF13361">
    <property type="entry name" value="UvrD_C"/>
    <property type="match status" value="1"/>
</dbReference>
<dbReference type="SUPFAM" id="SSF52540">
    <property type="entry name" value="P-loop containing nucleoside triphosphate hydrolases"/>
    <property type="match status" value="1"/>
</dbReference>